<dbReference type="RefSeq" id="WP_110389667.1">
    <property type="nucleotide sequence ID" value="NZ_JAKLKZ010000005.1"/>
</dbReference>
<dbReference type="InterPro" id="IPR052411">
    <property type="entry name" value="c-mor_Regulatory_Protein"/>
</dbReference>
<dbReference type="OrthoDB" id="8906055at2"/>
<gene>
    <name evidence="2" type="ORF">DFR34_102206</name>
</gene>
<accession>A0A318L0C7</accession>
<dbReference type="Proteomes" id="UP000247555">
    <property type="component" value="Unassembled WGS sequence"/>
</dbReference>
<evidence type="ECO:0000313" key="2">
    <source>
        <dbReference type="EMBL" id="PXX81366.1"/>
    </source>
</evidence>
<comment type="caution">
    <text evidence="2">The sequence shown here is derived from an EMBL/GenBank/DDBJ whole genome shotgun (WGS) entry which is preliminary data.</text>
</comment>
<protein>
    <submittedName>
        <fullName evidence="2">Mor family transcriptional regulator</fullName>
    </submittedName>
</protein>
<evidence type="ECO:0000259" key="1">
    <source>
        <dbReference type="Pfam" id="PF08765"/>
    </source>
</evidence>
<proteinExistence type="predicted"/>
<reference evidence="2 3" key="1">
    <citation type="submission" date="2018-05" db="EMBL/GenBank/DDBJ databases">
        <title>Genomic Encyclopedia of Type Strains, Phase IV (KMG-IV): sequencing the most valuable type-strain genomes for metagenomic binning, comparative biology and taxonomic classification.</title>
        <authorList>
            <person name="Goeker M."/>
        </authorList>
    </citation>
    <scope>NUCLEOTIDE SEQUENCE [LARGE SCALE GENOMIC DNA]</scope>
    <source>
        <strain evidence="2 3">DSM 29661</strain>
    </source>
</reference>
<feature type="domain" description="Mor transcription activator" evidence="1">
    <location>
        <begin position="7"/>
        <end position="105"/>
    </location>
</feature>
<dbReference type="PANTHER" id="PTHR37812:SF1">
    <property type="entry name" value="MU-LIKE PROPHAGE FLUMU PROTEIN C"/>
    <property type="match status" value="1"/>
</dbReference>
<evidence type="ECO:0000313" key="3">
    <source>
        <dbReference type="Proteomes" id="UP000247555"/>
    </source>
</evidence>
<dbReference type="AlphaFoldDB" id="A0A318L0C7"/>
<dbReference type="InterPro" id="IPR009057">
    <property type="entry name" value="Homeodomain-like_sf"/>
</dbReference>
<dbReference type="PANTHER" id="PTHR37812">
    <property type="entry name" value="MU-LIKE PROPHAGE FLUMU PROTEIN C"/>
    <property type="match status" value="1"/>
</dbReference>
<sequence>MREQLKSKGPELLTDLADHVALTLIQSCRLDQEAARQAAQAVAVHMADHWGGQSIYFPMGLARRISERDSLIRQEFTGNNHGDLARKYGVSLQWIYKIVKATDKIGIAS</sequence>
<dbReference type="Gene3D" id="1.10.10.60">
    <property type="entry name" value="Homeodomain-like"/>
    <property type="match status" value="1"/>
</dbReference>
<name>A0A318L0C7_9NEIS</name>
<dbReference type="InterPro" id="IPR014875">
    <property type="entry name" value="Mor_transcription_activator"/>
</dbReference>
<organism evidence="2 3">
    <name type="scientific">Rivihabitans pingtungensis</name>
    <dbReference type="NCBI Taxonomy" id="1054498"/>
    <lineage>
        <taxon>Bacteria</taxon>
        <taxon>Pseudomonadati</taxon>
        <taxon>Pseudomonadota</taxon>
        <taxon>Betaproteobacteria</taxon>
        <taxon>Neisseriales</taxon>
        <taxon>Aquaspirillaceae</taxon>
        <taxon>Rivihabitans</taxon>
    </lineage>
</organism>
<dbReference type="EMBL" id="QJKI01000002">
    <property type="protein sequence ID" value="PXX81366.1"/>
    <property type="molecule type" value="Genomic_DNA"/>
</dbReference>
<dbReference type="SUPFAM" id="SSF46689">
    <property type="entry name" value="Homeodomain-like"/>
    <property type="match status" value="1"/>
</dbReference>
<keyword evidence="3" id="KW-1185">Reference proteome</keyword>
<dbReference type="Pfam" id="PF08765">
    <property type="entry name" value="Mor"/>
    <property type="match status" value="1"/>
</dbReference>